<sequence length="113" mass="12304">MQPSDGTVKLEDISNLNIEKTQEQARRLLDSRIVSVTGLVTARQRVADLKDQLADAERDSKKAYVRATKDGWTPEELKKLGLENPAATKRNAARKNHPAPPATDAQAGASMPA</sequence>
<dbReference type="EMBL" id="FNKH01000002">
    <property type="protein sequence ID" value="SDQ68177.1"/>
    <property type="molecule type" value="Genomic_DNA"/>
</dbReference>
<evidence type="ECO:0000256" key="1">
    <source>
        <dbReference type="SAM" id="Coils"/>
    </source>
</evidence>
<name>A0A1H1CV65_9MICC</name>
<dbReference type="Proteomes" id="UP000181917">
    <property type="component" value="Unassembled WGS sequence"/>
</dbReference>
<accession>A0A1H1CV65</accession>
<dbReference type="RefSeq" id="WP_418202239.1">
    <property type="nucleotide sequence ID" value="NZ_CP018863.1"/>
</dbReference>
<feature type="region of interest" description="Disordered" evidence="2">
    <location>
        <begin position="73"/>
        <end position="113"/>
    </location>
</feature>
<feature type="coiled-coil region" evidence="1">
    <location>
        <begin position="39"/>
        <end position="66"/>
    </location>
</feature>
<protein>
    <submittedName>
        <fullName evidence="3">Uncharacterized protein</fullName>
    </submittedName>
</protein>
<keyword evidence="1" id="KW-0175">Coiled coil</keyword>
<evidence type="ECO:0000313" key="3">
    <source>
        <dbReference type="EMBL" id="SDQ68177.1"/>
    </source>
</evidence>
<reference evidence="3 4" key="1">
    <citation type="submission" date="2016-10" db="EMBL/GenBank/DDBJ databases">
        <authorList>
            <person name="de Groot N.N."/>
        </authorList>
    </citation>
    <scope>NUCLEOTIDE SEQUENCE [LARGE SCALE GENOMIC DNA]</scope>
    <source>
        <strain evidence="3 4">DSM 20117</strain>
    </source>
</reference>
<dbReference type="AlphaFoldDB" id="A0A1H1CV65"/>
<gene>
    <name evidence="3" type="ORF">SAMN04489742_2112</name>
</gene>
<evidence type="ECO:0000313" key="4">
    <source>
        <dbReference type="Proteomes" id="UP000181917"/>
    </source>
</evidence>
<organism evidence="3 4">
    <name type="scientific">Crystallibacter crystallopoietes</name>
    <dbReference type="NCBI Taxonomy" id="37928"/>
    <lineage>
        <taxon>Bacteria</taxon>
        <taxon>Bacillati</taxon>
        <taxon>Actinomycetota</taxon>
        <taxon>Actinomycetes</taxon>
        <taxon>Micrococcales</taxon>
        <taxon>Micrococcaceae</taxon>
        <taxon>Crystallibacter</taxon>
    </lineage>
</organism>
<proteinExistence type="predicted"/>
<keyword evidence="4" id="KW-1185">Reference proteome</keyword>
<evidence type="ECO:0000256" key="2">
    <source>
        <dbReference type="SAM" id="MobiDB-lite"/>
    </source>
</evidence>